<dbReference type="InterPro" id="IPR027417">
    <property type="entry name" value="P-loop_NTPase"/>
</dbReference>
<dbReference type="InterPro" id="IPR003959">
    <property type="entry name" value="ATPase_AAA_core"/>
</dbReference>
<dbReference type="EMBL" id="QJRN01000003">
    <property type="protein sequence ID" value="PYC41526.1"/>
    <property type="molecule type" value="Genomic_DNA"/>
</dbReference>
<feature type="domain" description="ATPase AAA-type core" evidence="1">
    <location>
        <begin position="359"/>
        <end position="444"/>
    </location>
</feature>
<gene>
    <name evidence="2" type="ORF">DMX08_07170</name>
</gene>
<comment type="caution">
    <text evidence="2">The sequence shown here is derived from an EMBL/GenBank/DDBJ whole genome shotgun (WGS) entry which is preliminary data.</text>
</comment>
<dbReference type="InterPro" id="IPR051396">
    <property type="entry name" value="Bact_Antivir_Def_Nuclease"/>
</dbReference>
<dbReference type="Pfam" id="PF13304">
    <property type="entry name" value="AAA_21"/>
    <property type="match status" value="1"/>
</dbReference>
<dbReference type="PANTHER" id="PTHR43581">
    <property type="entry name" value="ATP/GTP PHOSPHATASE"/>
    <property type="match status" value="1"/>
</dbReference>
<protein>
    <recommendedName>
        <fullName evidence="1">ATPase AAA-type core domain-containing protein</fullName>
    </recommendedName>
</protein>
<dbReference type="GO" id="GO:0016887">
    <property type="term" value="F:ATP hydrolysis activity"/>
    <property type="evidence" value="ECO:0007669"/>
    <property type="project" value="InterPro"/>
</dbReference>
<evidence type="ECO:0000313" key="3">
    <source>
        <dbReference type="Proteomes" id="UP000248188"/>
    </source>
</evidence>
<evidence type="ECO:0000259" key="1">
    <source>
        <dbReference type="Pfam" id="PF13304"/>
    </source>
</evidence>
<accession>A0A9Q6N9M4</accession>
<dbReference type="RefSeq" id="WP_110651773.1">
    <property type="nucleotide sequence ID" value="NZ_QJRN01000003.1"/>
</dbReference>
<dbReference type="AlphaFoldDB" id="A0A9Q6N9M4"/>
<dbReference type="PANTHER" id="PTHR43581:SF2">
    <property type="entry name" value="EXCINUCLEASE ATPASE SUBUNIT"/>
    <property type="match status" value="1"/>
</dbReference>
<organism evidence="2 3">
    <name type="scientific">Pseudomonas protegens</name>
    <dbReference type="NCBI Taxonomy" id="380021"/>
    <lineage>
        <taxon>Bacteria</taxon>
        <taxon>Pseudomonadati</taxon>
        <taxon>Pseudomonadota</taxon>
        <taxon>Gammaproteobacteria</taxon>
        <taxon>Pseudomonadales</taxon>
        <taxon>Pseudomonadaceae</taxon>
        <taxon>Pseudomonas</taxon>
    </lineage>
</organism>
<dbReference type="Proteomes" id="UP000248188">
    <property type="component" value="Unassembled WGS sequence"/>
</dbReference>
<evidence type="ECO:0000313" key="2">
    <source>
        <dbReference type="EMBL" id="PYC41526.1"/>
    </source>
</evidence>
<dbReference type="Gene3D" id="3.40.50.300">
    <property type="entry name" value="P-loop containing nucleotide triphosphate hydrolases"/>
    <property type="match status" value="1"/>
</dbReference>
<proteinExistence type="predicted"/>
<sequence>MSPDRTVIHVLFFADKPGQPVVLPLTDDYEVAFEKTSPITDQPSYCLQIARRSTPIASAELSVASFTTLYGENGSGKTAMLLELCEGLVNWSNDSNISVLWEDRTGLHLAKGTSLQGVELQAGEVMNELNRSAMPDFFTAFYTTSPFERARLNRLKARGVKDLSTQAWQARQSDPIAAFSAYPYLKGRADFVSTTQVNITVKPISLVEALRTYGRHGTRTYSNLQPELKSYMQELDRSASVATKFILSFTLLRAADRFYEHQRHELIDALVTMIRENQPWLDDHLTSNLEQLNLLSNDPLLMELLFEAQQALEVVAKLFDGLREWNRRASLSYLNRKIGQQIRRHEGLLSEVAALGLLELSFEALSSGQASMMSLYCSVAKAIGEFELQSEASSLVLCLDEAELFMHPKWQSLYIHDLLEFIQQFASVAKRTHLFISTHSLLVVADTPANRLFDLDCKRLDNAFGYTAKQTLTKVFKVDSFTGSCNAQRLSELSRLLNRGRLDSQQMNRALSITKTLASETLQSHVMDQLLVLGMKSDAQV</sequence>
<name>A0A9Q6N9M4_9PSED</name>
<reference evidence="2 3" key="1">
    <citation type="submission" date="2018-06" db="EMBL/GenBank/DDBJ databases">
        <title>Pseudomonas diversity within urban Lake Michigan freshwaters.</title>
        <authorList>
            <person name="Batrich M."/>
            <person name="Hatzopoulos T."/>
            <person name="Putonti C."/>
        </authorList>
    </citation>
    <scope>NUCLEOTIDE SEQUENCE [LARGE SCALE GENOMIC DNA]</scope>
    <source>
        <strain evidence="2 3">MB-090624</strain>
    </source>
</reference>
<dbReference type="SUPFAM" id="SSF52540">
    <property type="entry name" value="P-loop containing nucleoside triphosphate hydrolases"/>
    <property type="match status" value="1"/>
</dbReference>
<dbReference type="GO" id="GO:0005524">
    <property type="term" value="F:ATP binding"/>
    <property type="evidence" value="ECO:0007669"/>
    <property type="project" value="InterPro"/>
</dbReference>